<comment type="caution">
    <text evidence="1">The sequence shown here is derived from an EMBL/GenBank/DDBJ whole genome shotgun (WGS) entry which is preliminary data.</text>
</comment>
<sequence>MDKIISTLNSYANPQKAKILQRFFKTGREEYGEGDRFLGIVVPLQRKIARQYQDLTLNDVLLLLKNPIHEYRLVALLILILQYNGGDEKTKDKVVRLYLKNTKFINNWDLVDLSAPQIVGEYLKDKDKSVLYKMAKTDDLWKKRIAMLSCFTFIKNHSYKDALTVATILLSDKHDLIHKAVGWMLREIGKRNQRVEEEFLKKYYHVMPRTMLRYAIERFEDKKRQLYMSSTIKRHH</sequence>
<dbReference type="InterPro" id="IPR014825">
    <property type="entry name" value="DNA_alkylation"/>
</dbReference>
<dbReference type="AlphaFoldDB" id="A0A1F7L168"/>
<dbReference type="PANTHER" id="PTHR34070:SF1">
    <property type="entry name" value="DNA ALKYLATION REPAIR PROTEIN"/>
    <property type="match status" value="1"/>
</dbReference>
<dbReference type="Gene3D" id="1.25.10.90">
    <property type="match status" value="1"/>
</dbReference>
<dbReference type="CDD" id="cd06561">
    <property type="entry name" value="AlkD_like"/>
    <property type="match status" value="1"/>
</dbReference>
<evidence type="ECO:0000313" key="2">
    <source>
        <dbReference type="Proteomes" id="UP000177050"/>
    </source>
</evidence>
<dbReference type="InterPro" id="IPR016024">
    <property type="entry name" value="ARM-type_fold"/>
</dbReference>
<dbReference type="Proteomes" id="UP000177050">
    <property type="component" value="Unassembled WGS sequence"/>
</dbReference>
<gene>
    <name evidence="1" type="ORF">A3K52_03475</name>
</gene>
<dbReference type="Pfam" id="PF08713">
    <property type="entry name" value="DNA_alkylation"/>
    <property type="match status" value="1"/>
</dbReference>
<dbReference type="PANTHER" id="PTHR34070">
    <property type="entry name" value="ARMADILLO-TYPE FOLD"/>
    <property type="match status" value="1"/>
</dbReference>
<evidence type="ECO:0000313" key="1">
    <source>
        <dbReference type="EMBL" id="OGK73816.1"/>
    </source>
</evidence>
<protein>
    <submittedName>
        <fullName evidence="1">DNA alkylation repair protein</fullName>
    </submittedName>
</protein>
<dbReference type="SUPFAM" id="SSF48371">
    <property type="entry name" value="ARM repeat"/>
    <property type="match status" value="1"/>
</dbReference>
<name>A0A1F7L168_9BACT</name>
<reference evidence="1 2" key="1">
    <citation type="journal article" date="2016" name="Nat. Commun.">
        <title>Thousands of microbial genomes shed light on interconnected biogeochemical processes in an aquifer system.</title>
        <authorList>
            <person name="Anantharaman K."/>
            <person name="Brown C.T."/>
            <person name="Hug L.A."/>
            <person name="Sharon I."/>
            <person name="Castelle C.J."/>
            <person name="Probst A.J."/>
            <person name="Thomas B.C."/>
            <person name="Singh A."/>
            <person name="Wilkins M.J."/>
            <person name="Karaoz U."/>
            <person name="Brodie E.L."/>
            <person name="Williams K.H."/>
            <person name="Hubbard S.S."/>
            <person name="Banfield J.F."/>
        </authorList>
    </citation>
    <scope>NUCLEOTIDE SEQUENCE [LARGE SCALE GENOMIC DNA]</scope>
</reference>
<organism evidence="1 2">
    <name type="scientific">Candidatus Roizmanbacteria bacterium RIFOXYD1_FULL_38_12</name>
    <dbReference type="NCBI Taxonomy" id="1802093"/>
    <lineage>
        <taxon>Bacteria</taxon>
        <taxon>Candidatus Roizmaniibacteriota</taxon>
    </lineage>
</organism>
<accession>A0A1F7L168</accession>
<dbReference type="EMBL" id="MGBR01000001">
    <property type="protein sequence ID" value="OGK73816.1"/>
    <property type="molecule type" value="Genomic_DNA"/>
</dbReference>
<proteinExistence type="predicted"/>